<dbReference type="AlphaFoldDB" id="A0ABD2ZZ02"/>
<sequence length="207" mass="23808">MGNKRKALNSTALVESEVVHYQSHEPKVALDKNRFVIIEAQMFYDKLALIASPCLERVQVRKRSVTFSHEVSLYILFKNLSRQTYNRPWIRLTLKKHDKSLQDLIAKQQPRVQEEQVVLNSQNHELRSLAVYHSRSLHTLHRKLDILAHQLHPAQPLDLSSWPLEPDAPSWHFGLPADDEYGPGSEELEDEYADQVADDEVGPSGRS</sequence>
<evidence type="ECO:0000313" key="3">
    <source>
        <dbReference type="Proteomes" id="UP001630127"/>
    </source>
</evidence>
<feature type="region of interest" description="Disordered" evidence="1">
    <location>
        <begin position="170"/>
        <end position="207"/>
    </location>
</feature>
<keyword evidence="3" id="KW-1185">Reference proteome</keyword>
<dbReference type="EMBL" id="JBJUIK010000006">
    <property type="protein sequence ID" value="KAL3524664.1"/>
    <property type="molecule type" value="Genomic_DNA"/>
</dbReference>
<comment type="caution">
    <text evidence="2">The sequence shown here is derived from an EMBL/GenBank/DDBJ whole genome shotgun (WGS) entry which is preliminary data.</text>
</comment>
<name>A0ABD2ZZ02_9GENT</name>
<dbReference type="Proteomes" id="UP001630127">
    <property type="component" value="Unassembled WGS sequence"/>
</dbReference>
<gene>
    <name evidence="2" type="ORF">ACH5RR_013036</name>
</gene>
<protein>
    <submittedName>
        <fullName evidence="2">Uncharacterized protein</fullName>
    </submittedName>
</protein>
<feature type="compositionally biased region" description="Acidic residues" evidence="1">
    <location>
        <begin position="177"/>
        <end position="201"/>
    </location>
</feature>
<evidence type="ECO:0000313" key="2">
    <source>
        <dbReference type="EMBL" id="KAL3524664.1"/>
    </source>
</evidence>
<accession>A0ABD2ZZ02</accession>
<organism evidence="2 3">
    <name type="scientific">Cinchona calisaya</name>
    <dbReference type="NCBI Taxonomy" id="153742"/>
    <lineage>
        <taxon>Eukaryota</taxon>
        <taxon>Viridiplantae</taxon>
        <taxon>Streptophyta</taxon>
        <taxon>Embryophyta</taxon>
        <taxon>Tracheophyta</taxon>
        <taxon>Spermatophyta</taxon>
        <taxon>Magnoliopsida</taxon>
        <taxon>eudicotyledons</taxon>
        <taxon>Gunneridae</taxon>
        <taxon>Pentapetalae</taxon>
        <taxon>asterids</taxon>
        <taxon>lamiids</taxon>
        <taxon>Gentianales</taxon>
        <taxon>Rubiaceae</taxon>
        <taxon>Cinchonoideae</taxon>
        <taxon>Cinchoneae</taxon>
        <taxon>Cinchona</taxon>
    </lineage>
</organism>
<reference evidence="2 3" key="1">
    <citation type="submission" date="2024-11" db="EMBL/GenBank/DDBJ databases">
        <title>A near-complete genome assembly of Cinchona calisaya.</title>
        <authorList>
            <person name="Lian D.C."/>
            <person name="Zhao X.W."/>
            <person name="Wei L."/>
        </authorList>
    </citation>
    <scope>NUCLEOTIDE SEQUENCE [LARGE SCALE GENOMIC DNA]</scope>
    <source>
        <tissue evidence="2">Nenye</tissue>
    </source>
</reference>
<evidence type="ECO:0000256" key="1">
    <source>
        <dbReference type="SAM" id="MobiDB-lite"/>
    </source>
</evidence>
<proteinExistence type="predicted"/>